<dbReference type="PIRSF" id="PIRSF000883">
    <property type="entry name" value="Pesterase_MJ0912"/>
    <property type="match status" value="1"/>
</dbReference>
<dbReference type="OrthoDB" id="9813918at2"/>
<dbReference type="InterPro" id="IPR029052">
    <property type="entry name" value="Metallo-depent_PP-like"/>
</dbReference>
<dbReference type="PANTHER" id="PTHR42850:SF2">
    <property type="entry name" value="BLL5683 PROTEIN"/>
    <property type="match status" value="1"/>
</dbReference>
<proteinExistence type="inferred from homology"/>
<dbReference type="GO" id="GO:0005737">
    <property type="term" value="C:cytoplasm"/>
    <property type="evidence" value="ECO:0007669"/>
    <property type="project" value="TreeGrafter"/>
</dbReference>
<dbReference type="CDD" id="cd00838">
    <property type="entry name" value="MPP_superfamily"/>
    <property type="match status" value="1"/>
</dbReference>
<dbReference type="Gene3D" id="3.60.21.10">
    <property type="match status" value="1"/>
</dbReference>
<name>A0A4Y9SIY3_9BURK</name>
<dbReference type="InterPro" id="IPR024654">
    <property type="entry name" value="Calcineurin-like_PHP_lpxH"/>
</dbReference>
<dbReference type="RefSeq" id="WP_135207016.1">
    <property type="nucleotide sequence ID" value="NZ_SPVF01000128.1"/>
</dbReference>
<evidence type="ECO:0000313" key="4">
    <source>
        <dbReference type="Proteomes" id="UP000298438"/>
    </source>
</evidence>
<dbReference type="SUPFAM" id="SSF56300">
    <property type="entry name" value="Metallo-dependent phosphatases"/>
    <property type="match status" value="1"/>
</dbReference>
<comment type="similarity">
    <text evidence="1">Belongs to the metallophosphoesterase superfamily. YfcE family.</text>
</comment>
<dbReference type="Pfam" id="PF12850">
    <property type="entry name" value="Metallophos_2"/>
    <property type="match status" value="1"/>
</dbReference>
<comment type="caution">
    <text evidence="3">The sequence shown here is derived from an EMBL/GenBank/DDBJ whole genome shotgun (WGS) entry which is preliminary data.</text>
</comment>
<feature type="domain" description="Calcineurin-like phosphoesterase" evidence="2">
    <location>
        <begin position="1"/>
        <end position="209"/>
    </location>
</feature>
<dbReference type="Proteomes" id="UP000298438">
    <property type="component" value="Unassembled WGS sequence"/>
</dbReference>
<dbReference type="InterPro" id="IPR050126">
    <property type="entry name" value="Ap4A_hydrolase"/>
</dbReference>
<evidence type="ECO:0000259" key="2">
    <source>
        <dbReference type="Pfam" id="PF12850"/>
    </source>
</evidence>
<dbReference type="PANTHER" id="PTHR42850">
    <property type="entry name" value="METALLOPHOSPHOESTERASE"/>
    <property type="match status" value="1"/>
</dbReference>
<gene>
    <name evidence="3" type="ORF">E4L96_09695</name>
</gene>
<accession>A0A4Y9SIY3</accession>
<reference evidence="3 4" key="1">
    <citation type="submission" date="2019-03" db="EMBL/GenBank/DDBJ databases">
        <title>Draft Genome Sequence of Massilia arenosa sp. nov., a Novel Massilia Species Isolated from a Sandy-loam Maize Soil.</title>
        <authorList>
            <person name="Raths R."/>
            <person name="Peta V."/>
            <person name="Bucking H."/>
        </authorList>
    </citation>
    <scope>NUCLEOTIDE SEQUENCE [LARGE SCALE GENOMIC DNA]</scope>
    <source>
        <strain evidence="3 4">MC02</strain>
    </source>
</reference>
<keyword evidence="4" id="KW-1185">Reference proteome</keyword>
<dbReference type="GO" id="GO:0016791">
    <property type="term" value="F:phosphatase activity"/>
    <property type="evidence" value="ECO:0007669"/>
    <property type="project" value="TreeGrafter"/>
</dbReference>
<dbReference type="EMBL" id="SPVF01000128">
    <property type="protein sequence ID" value="TFW20772.1"/>
    <property type="molecule type" value="Genomic_DNA"/>
</dbReference>
<dbReference type="AlphaFoldDB" id="A0A4Y9SIY3"/>
<organism evidence="3 4">
    <name type="scientific">Zemynaea arenosa</name>
    <dbReference type="NCBI Taxonomy" id="2561931"/>
    <lineage>
        <taxon>Bacteria</taxon>
        <taxon>Pseudomonadati</taxon>
        <taxon>Pseudomonadota</taxon>
        <taxon>Betaproteobacteria</taxon>
        <taxon>Burkholderiales</taxon>
        <taxon>Oxalobacteraceae</taxon>
        <taxon>Telluria group</taxon>
        <taxon>Zemynaea</taxon>
    </lineage>
</organism>
<dbReference type="InterPro" id="IPR011152">
    <property type="entry name" value="Pesterase_MJ0912"/>
</dbReference>
<sequence>MRLALLTDLHANREALAACLEHARAQKADRYAFTGDFVGYGADPAWVVDTVREYVAQGAIAVQGNHDLSVTQPTRPQMHMEAREVIEWTRGRLDREQLDFLAGLPLTAELDKHFFVHASAHEPQRWAYVDCAEEAEKSLKAARGARIVFSGHVHAPALYRRADDGRMGSHVPLPDVRIPLAPQHQYLVLPGAVGQPRDGNCAACYAIYDDATRELTCFRVPYDHGAAARRVIAAGLPIVFAMRLIEGI</sequence>
<evidence type="ECO:0000256" key="1">
    <source>
        <dbReference type="ARBA" id="ARBA00008950"/>
    </source>
</evidence>
<evidence type="ECO:0000313" key="3">
    <source>
        <dbReference type="EMBL" id="TFW20772.1"/>
    </source>
</evidence>
<protein>
    <submittedName>
        <fullName evidence="3">Metallophosphoesterase</fullName>
    </submittedName>
</protein>